<evidence type="ECO:0000256" key="3">
    <source>
        <dbReference type="RuleBase" id="RU000363"/>
    </source>
</evidence>
<dbReference type="SUPFAM" id="SSF51735">
    <property type="entry name" value="NAD(P)-binding Rossmann-fold domains"/>
    <property type="match status" value="1"/>
</dbReference>
<dbReference type="Gene3D" id="3.40.50.720">
    <property type="entry name" value="NAD(P)-binding Rossmann-like Domain"/>
    <property type="match status" value="1"/>
</dbReference>
<dbReference type="InterPro" id="IPR020904">
    <property type="entry name" value="Sc_DH/Rdtase_CS"/>
</dbReference>
<dbReference type="RefSeq" id="WP_271998849.1">
    <property type="nucleotide sequence ID" value="NZ_JAQNDN010000007.1"/>
</dbReference>
<dbReference type="CDD" id="cd05233">
    <property type="entry name" value="SDR_c"/>
    <property type="match status" value="1"/>
</dbReference>
<proteinExistence type="inferred from homology"/>
<dbReference type="Pfam" id="PF00106">
    <property type="entry name" value="adh_short"/>
    <property type="match status" value="1"/>
</dbReference>
<evidence type="ECO:0000256" key="2">
    <source>
        <dbReference type="ARBA" id="ARBA00023002"/>
    </source>
</evidence>
<evidence type="ECO:0000313" key="5">
    <source>
        <dbReference type="EMBL" id="MDC0669165.1"/>
    </source>
</evidence>
<reference evidence="5 6" key="1">
    <citation type="submission" date="2022-11" db="EMBL/GenBank/DDBJ databases">
        <title>Minimal conservation of predation-associated metabolite biosynthetic gene clusters underscores biosynthetic potential of Myxococcota including descriptions for ten novel species: Archangium lansinium sp. nov., Myxococcus landrumus sp. nov., Nannocystis bai.</title>
        <authorList>
            <person name="Ahearne A."/>
            <person name="Stevens C."/>
            <person name="Dowd S."/>
        </authorList>
    </citation>
    <scope>NUCLEOTIDE SEQUENCE [LARGE SCALE GENOMIC DNA]</scope>
    <source>
        <strain evidence="5 6">NCELM</strain>
    </source>
</reference>
<dbReference type="InterPro" id="IPR036291">
    <property type="entry name" value="NAD(P)-bd_dom_sf"/>
</dbReference>
<gene>
    <name evidence="5" type="ORF">POL58_15545</name>
</gene>
<keyword evidence="2" id="KW-0560">Oxidoreductase</keyword>
<sequence length="286" mass="29849">MSTFTGKVAAVTGAGSGIGRALALGLARRGARLALSDVDEAGLAETARVARTLAAEVDAARLDVSDGDAVKAYATAVAARFGNVHQIYNNAGIAFSRSVIDSTFEDYERVLAVNLRGVIHGTLAFLPHLIASGDGHVVNISSLNGFMAQGQMSHYCTAKFAVRGFTESLRIEMLAAGLPVRVTVVHPGGVKTNIASAALARARASGLAVTAEDEARERMYNEKLLKLSPDLAAETILAGVARDQARVLVGNDARAVDLLVRAFPVAYQRAAIALGRRLTAAARGGR</sequence>
<evidence type="ECO:0000256" key="1">
    <source>
        <dbReference type="ARBA" id="ARBA00006484"/>
    </source>
</evidence>
<dbReference type="InterPro" id="IPR057326">
    <property type="entry name" value="KR_dom"/>
</dbReference>
<comment type="caution">
    <text evidence="5">The sequence shown here is derived from an EMBL/GenBank/DDBJ whole genome shotgun (WGS) entry which is preliminary data.</text>
</comment>
<dbReference type="InterPro" id="IPR002347">
    <property type="entry name" value="SDR_fam"/>
</dbReference>
<keyword evidence="6" id="KW-1185">Reference proteome</keyword>
<dbReference type="PRINTS" id="PR00081">
    <property type="entry name" value="GDHRDH"/>
</dbReference>
<comment type="similarity">
    <text evidence="1 3">Belongs to the short-chain dehydrogenases/reductases (SDR) family.</text>
</comment>
<dbReference type="PANTHER" id="PTHR44196:SF1">
    <property type="entry name" value="DEHYDROGENASE_REDUCTASE SDR FAMILY MEMBER 7B"/>
    <property type="match status" value="1"/>
</dbReference>
<dbReference type="SMART" id="SM00822">
    <property type="entry name" value="PKS_KR"/>
    <property type="match status" value="1"/>
</dbReference>
<feature type="domain" description="Ketoreductase" evidence="4">
    <location>
        <begin position="7"/>
        <end position="191"/>
    </location>
</feature>
<evidence type="ECO:0000313" key="6">
    <source>
        <dbReference type="Proteomes" id="UP001217838"/>
    </source>
</evidence>
<name>A0ABT5B4V7_9BACT</name>
<organism evidence="5 6">
    <name type="scientific">Nannocystis radixulma</name>
    <dbReference type="NCBI Taxonomy" id="2995305"/>
    <lineage>
        <taxon>Bacteria</taxon>
        <taxon>Pseudomonadati</taxon>
        <taxon>Myxococcota</taxon>
        <taxon>Polyangia</taxon>
        <taxon>Nannocystales</taxon>
        <taxon>Nannocystaceae</taxon>
        <taxon>Nannocystis</taxon>
    </lineage>
</organism>
<dbReference type="Proteomes" id="UP001217838">
    <property type="component" value="Unassembled WGS sequence"/>
</dbReference>
<dbReference type="PROSITE" id="PS00061">
    <property type="entry name" value="ADH_SHORT"/>
    <property type="match status" value="1"/>
</dbReference>
<dbReference type="EMBL" id="JAQNDN010000007">
    <property type="protein sequence ID" value="MDC0669165.1"/>
    <property type="molecule type" value="Genomic_DNA"/>
</dbReference>
<evidence type="ECO:0000259" key="4">
    <source>
        <dbReference type="SMART" id="SM00822"/>
    </source>
</evidence>
<protein>
    <submittedName>
        <fullName evidence="5">SDR family NAD(P)-dependent oxidoreductase</fullName>
    </submittedName>
</protein>
<dbReference type="PANTHER" id="PTHR44196">
    <property type="entry name" value="DEHYDROGENASE/REDUCTASE SDR FAMILY MEMBER 7B"/>
    <property type="match status" value="1"/>
</dbReference>
<accession>A0ABT5B4V7</accession>
<dbReference type="PRINTS" id="PR00080">
    <property type="entry name" value="SDRFAMILY"/>
</dbReference>